<dbReference type="Proteomes" id="UP000431744">
    <property type="component" value="Unassembled WGS sequence"/>
</dbReference>
<evidence type="ECO:0000256" key="1">
    <source>
        <dbReference type="RuleBase" id="RU363076"/>
    </source>
</evidence>
<dbReference type="EMBL" id="WBJY01000001">
    <property type="protein sequence ID" value="KAB1649334.1"/>
    <property type="molecule type" value="Genomic_DNA"/>
</dbReference>
<evidence type="ECO:0000313" key="3">
    <source>
        <dbReference type="EMBL" id="KAB1649334.1"/>
    </source>
</evidence>
<dbReference type="Pfam" id="PF02104">
    <property type="entry name" value="SURF1"/>
    <property type="match status" value="1"/>
</dbReference>
<evidence type="ECO:0000313" key="4">
    <source>
        <dbReference type="Proteomes" id="UP000431744"/>
    </source>
</evidence>
<sequence>MIRVMTRPKWLAMLVLVFAVAAAFAGLAQWQIDQAVRSAQQASQPALGPTTLGVAATPQEGLFDSSVGRTVSFEGVVDPRDIDIVTDRLQGTDLGYWVIGHVYVTDDGVTDWDGRPRSGHAPSLAVAFGWAATLDEAQRSADELRASISPAADAEPAEFQGRLEYGQAPSPPAAGDDPHTIGQMAPAYLLNRWAEPGPLAYGSYVVLDLGEADRAGLEPITVVTAAQDGTSLNMLNVFYAIEWVVFALFAFYVWWRLVRAEYERERETALAMRNPDERVEEEVRMRVLRRLRDERAGGTGGAGSGR</sequence>
<dbReference type="GO" id="GO:0005886">
    <property type="term" value="C:plasma membrane"/>
    <property type="evidence" value="ECO:0007669"/>
    <property type="project" value="UniProtKB-SubCell"/>
</dbReference>
<keyword evidence="2" id="KW-0732">Signal</keyword>
<accession>A0A6H9WSL6</accession>
<keyword evidence="1" id="KW-1133">Transmembrane helix</keyword>
<feature type="chain" id="PRO_5039634700" description="SURF1-like protein" evidence="2">
    <location>
        <begin position="26"/>
        <end position="306"/>
    </location>
</feature>
<comment type="similarity">
    <text evidence="1">Belongs to the SURF1 family.</text>
</comment>
<comment type="caution">
    <text evidence="1">Lacks conserved residue(s) required for the propagation of feature annotation.</text>
</comment>
<feature type="transmembrane region" description="Helical" evidence="1">
    <location>
        <begin position="237"/>
        <end position="255"/>
    </location>
</feature>
<comment type="caution">
    <text evidence="3">The sequence shown here is derived from an EMBL/GenBank/DDBJ whole genome shotgun (WGS) entry which is preliminary data.</text>
</comment>
<feature type="signal peptide" evidence="2">
    <location>
        <begin position="1"/>
        <end position="25"/>
    </location>
</feature>
<dbReference type="InterPro" id="IPR002994">
    <property type="entry name" value="Surf1/Shy1"/>
</dbReference>
<keyword evidence="4" id="KW-1185">Reference proteome</keyword>
<keyword evidence="1" id="KW-0812">Transmembrane</keyword>
<dbReference type="OrthoDB" id="3266379at2"/>
<reference evidence="3 4" key="1">
    <citation type="submission" date="2019-09" db="EMBL/GenBank/DDBJ databases">
        <title>Phylogeny of genus Pseudoclavibacter and closely related genus.</title>
        <authorList>
            <person name="Li Y."/>
        </authorList>
    </citation>
    <scope>NUCLEOTIDE SEQUENCE [LARGE SCALE GENOMIC DNA]</scope>
    <source>
        <strain evidence="3 4">EGI 60007</strain>
    </source>
</reference>
<dbReference type="AlphaFoldDB" id="A0A6H9WSL6"/>
<comment type="subcellular location">
    <subcellularLocation>
        <location evidence="1">Cell membrane</location>
        <topology evidence="1">Multi-pass membrane protein</topology>
    </subcellularLocation>
</comment>
<organism evidence="3 4">
    <name type="scientific">Pseudoclavibacter endophyticus</name>
    <dbReference type="NCBI Taxonomy" id="1778590"/>
    <lineage>
        <taxon>Bacteria</taxon>
        <taxon>Bacillati</taxon>
        <taxon>Actinomycetota</taxon>
        <taxon>Actinomycetes</taxon>
        <taxon>Micrococcales</taxon>
        <taxon>Microbacteriaceae</taxon>
        <taxon>Pseudoclavibacter</taxon>
    </lineage>
</organism>
<keyword evidence="1" id="KW-0472">Membrane</keyword>
<proteinExistence type="inferred from homology"/>
<keyword evidence="1" id="KW-1003">Cell membrane</keyword>
<name>A0A6H9WSL6_9MICO</name>
<protein>
    <recommendedName>
        <fullName evidence="1">SURF1-like protein</fullName>
    </recommendedName>
</protein>
<evidence type="ECO:0000256" key="2">
    <source>
        <dbReference type="SAM" id="SignalP"/>
    </source>
</evidence>
<gene>
    <name evidence="3" type="ORF">F8O04_03420</name>
</gene>